<dbReference type="Gene3D" id="1.20.1280.50">
    <property type="match status" value="1"/>
</dbReference>
<accession>A0A2K3L7Y4</accession>
<dbReference type="InterPro" id="IPR006527">
    <property type="entry name" value="F-box-assoc_dom_typ1"/>
</dbReference>
<evidence type="ECO:0000313" key="3">
    <source>
        <dbReference type="EMBL" id="PNX74647.1"/>
    </source>
</evidence>
<dbReference type="InterPro" id="IPR001810">
    <property type="entry name" value="F-box_dom"/>
</dbReference>
<dbReference type="Pfam" id="PF07734">
    <property type="entry name" value="FBA_1"/>
    <property type="match status" value="1"/>
</dbReference>
<dbReference type="EMBL" id="ASHM01027834">
    <property type="protein sequence ID" value="PNX74647.1"/>
    <property type="molecule type" value="Genomic_DNA"/>
</dbReference>
<dbReference type="Pfam" id="PF00646">
    <property type="entry name" value="F-box"/>
    <property type="match status" value="1"/>
</dbReference>
<reference evidence="3 4" key="2">
    <citation type="journal article" date="2017" name="Front. Plant Sci.">
        <title>Gene Classification and Mining of Molecular Markers Useful in Red Clover (Trifolium pratense) Breeding.</title>
        <authorList>
            <person name="Istvanek J."/>
            <person name="Dluhosova J."/>
            <person name="Dluhos P."/>
            <person name="Patkova L."/>
            <person name="Nedelnik J."/>
            <person name="Repkova J."/>
        </authorList>
    </citation>
    <scope>NUCLEOTIDE SEQUENCE [LARGE SCALE GENOMIC DNA]</scope>
    <source>
        <strain evidence="4">cv. Tatra</strain>
        <tissue evidence="3">Young leaves</tissue>
    </source>
</reference>
<dbReference type="InterPro" id="IPR050796">
    <property type="entry name" value="SCF_F-box_component"/>
</dbReference>
<dbReference type="InterPro" id="IPR036047">
    <property type="entry name" value="F-box-like_dom_sf"/>
</dbReference>
<feature type="domain" description="F-box associated beta-propeller type 1" evidence="2">
    <location>
        <begin position="130"/>
        <end position="379"/>
    </location>
</feature>
<dbReference type="SUPFAM" id="SSF81383">
    <property type="entry name" value="F-box domain"/>
    <property type="match status" value="1"/>
</dbReference>
<dbReference type="InterPro" id="IPR017451">
    <property type="entry name" value="F-box-assoc_interact_dom"/>
</dbReference>
<reference evidence="3 4" key="1">
    <citation type="journal article" date="2014" name="Am. J. Bot.">
        <title>Genome assembly and annotation for red clover (Trifolium pratense; Fabaceae).</title>
        <authorList>
            <person name="Istvanek J."/>
            <person name="Jaros M."/>
            <person name="Krenek A."/>
            <person name="Repkova J."/>
        </authorList>
    </citation>
    <scope>NUCLEOTIDE SEQUENCE [LARGE SCALE GENOMIC DNA]</scope>
    <source>
        <strain evidence="4">cv. Tatra</strain>
        <tissue evidence="3">Young leaves</tissue>
    </source>
</reference>
<comment type="caution">
    <text evidence="3">The sequence shown here is derived from an EMBL/GenBank/DDBJ whole genome shotgun (WGS) entry which is preliminary data.</text>
</comment>
<dbReference type="AlphaFoldDB" id="A0A2K3L7Y4"/>
<dbReference type="ExpressionAtlas" id="A0A2K3L7Y4">
    <property type="expression patterns" value="baseline"/>
</dbReference>
<evidence type="ECO:0000259" key="1">
    <source>
        <dbReference type="Pfam" id="PF00646"/>
    </source>
</evidence>
<protein>
    <submittedName>
        <fullName evidence="3">F-box protein</fullName>
    </submittedName>
</protein>
<dbReference type="PANTHER" id="PTHR31672:SF13">
    <property type="entry name" value="F-BOX PROTEIN CPR30-LIKE"/>
    <property type="match status" value="1"/>
</dbReference>
<feature type="domain" description="F-box" evidence="1">
    <location>
        <begin position="14"/>
        <end position="52"/>
    </location>
</feature>
<evidence type="ECO:0000313" key="4">
    <source>
        <dbReference type="Proteomes" id="UP000236291"/>
    </source>
</evidence>
<evidence type="ECO:0000259" key="2">
    <source>
        <dbReference type="Pfam" id="PF07734"/>
    </source>
</evidence>
<proteinExistence type="predicted"/>
<name>A0A2K3L7Y4_TRIPR</name>
<dbReference type="Proteomes" id="UP000236291">
    <property type="component" value="Unassembled WGS sequence"/>
</dbReference>
<sequence length="408" mass="47426">MDATTTNDQVSSTHIPDDIAFTILAKLPLKSLKRFSCVKKSWSLLFQTPNFMKMFHNNFFKSKHDEDDDKTHLLLVERTQSSLFNHSLCIMYGERFEDRVKLDLPPPFQYHDNSTRSQFYINILGSASINGTLCLYEGWGNHTRTILWNPATGEFQLIPPSLQPYVNIEFNFPPQGFGYNSVKEDYKVIRNVEYPEDFKGDWIYLPNKGDPFWEEEEEEEEFLVDRYDPFWEIYSLKSNSWRKLDGVDMPIPLPGMSHVNLNEFFHWLSLKDGMVSFDFSKEIFFTTALPSDSNVIHKLVESNLVVLNGSVSLVNNYHLTDFHIWILGEVGFKESWRKFFIVRPSSGFMKPIGAGKKSHIFFRDMKSDEIALFDFSTRIAKTGIKVDSFCEQIVIYKENLLPLGGMKN</sequence>
<gene>
    <name evidence="3" type="ORF">L195_g030572</name>
</gene>
<dbReference type="STRING" id="57577.A0A2K3L7Y4"/>
<dbReference type="PANTHER" id="PTHR31672">
    <property type="entry name" value="BNACNNG10540D PROTEIN"/>
    <property type="match status" value="1"/>
</dbReference>
<organism evidence="3 4">
    <name type="scientific">Trifolium pratense</name>
    <name type="common">Red clover</name>
    <dbReference type="NCBI Taxonomy" id="57577"/>
    <lineage>
        <taxon>Eukaryota</taxon>
        <taxon>Viridiplantae</taxon>
        <taxon>Streptophyta</taxon>
        <taxon>Embryophyta</taxon>
        <taxon>Tracheophyta</taxon>
        <taxon>Spermatophyta</taxon>
        <taxon>Magnoliopsida</taxon>
        <taxon>eudicotyledons</taxon>
        <taxon>Gunneridae</taxon>
        <taxon>Pentapetalae</taxon>
        <taxon>rosids</taxon>
        <taxon>fabids</taxon>
        <taxon>Fabales</taxon>
        <taxon>Fabaceae</taxon>
        <taxon>Papilionoideae</taxon>
        <taxon>50 kb inversion clade</taxon>
        <taxon>NPAAA clade</taxon>
        <taxon>Hologalegina</taxon>
        <taxon>IRL clade</taxon>
        <taxon>Trifolieae</taxon>
        <taxon>Trifolium</taxon>
    </lineage>
</organism>
<dbReference type="NCBIfam" id="TIGR01640">
    <property type="entry name" value="F_box_assoc_1"/>
    <property type="match status" value="1"/>
</dbReference>